<dbReference type="EMBL" id="CAJVPV010008773">
    <property type="protein sequence ID" value="CAG8634534.1"/>
    <property type="molecule type" value="Genomic_DNA"/>
</dbReference>
<dbReference type="InterPro" id="IPR002654">
    <property type="entry name" value="Glyco_trans_25"/>
</dbReference>
<sequence length="191" mass="22221">MISNTAPKNYDKTLGFKHIYVINLAHRRDRHFKIRGIENVLELDFDFFLAVSINDSEILDKYDFNIALNYKACYVSYYRVYKSIVRNGYNSGLILEDDVDIEMSISLIITDVYHILPIDWEMLYIGHCSWENGSKFIGNARSFQLYEFTLPLCTYTYAVSLSGAKKLLNELLHASFPIDVEIIHRIKQGNI</sequence>
<keyword evidence="3" id="KW-1185">Reference proteome</keyword>
<dbReference type="OrthoDB" id="2326236at2759"/>
<dbReference type="Pfam" id="PF01755">
    <property type="entry name" value="Glyco_transf_25"/>
    <property type="match status" value="1"/>
</dbReference>
<feature type="domain" description="Glycosyl transferase family 25" evidence="1">
    <location>
        <begin position="17"/>
        <end position="179"/>
    </location>
</feature>
<organism evidence="2 3">
    <name type="scientific">Acaulospora morrowiae</name>
    <dbReference type="NCBI Taxonomy" id="94023"/>
    <lineage>
        <taxon>Eukaryota</taxon>
        <taxon>Fungi</taxon>
        <taxon>Fungi incertae sedis</taxon>
        <taxon>Mucoromycota</taxon>
        <taxon>Glomeromycotina</taxon>
        <taxon>Glomeromycetes</taxon>
        <taxon>Diversisporales</taxon>
        <taxon>Acaulosporaceae</taxon>
        <taxon>Acaulospora</taxon>
    </lineage>
</organism>
<protein>
    <submittedName>
        <fullName evidence="2">7698_t:CDS:1</fullName>
    </submittedName>
</protein>
<reference evidence="2" key="1">
    <citation type="submission" date="2021-06" db="EMBL/GenBank/DDBJ databases">
        <authorList>
            <person name="Kallberg Y."/>
            <person name="Tangrot J."/>
            <person name="Rosling A."/>
        </authorList>
    </citation>
    <scope>NUCLEOTIDE SEQUENCE</scope>
    <source>
        <strain evidence="2">CL551</strain>
    </source>
</reference>
<name>A0A9N9DC76_9GLOM</name>
<evidence type="ECO:0000259" key="1">
    <source>
        <dbReference type="Pfam" id="PF01755"/>
    </source>
</evidence>
<dbReference type="Proteomes" id="UP000789342">
    <property type="component" value="Unassembled WGS sequence"/>
</dbReference>
<comment type="caution">
    <text evidence="2">The sequence shown here is derived from an EMBL/GenBank/DDBJ whole genome shotgun (WGS) entry which is preliminary data.</text>
</comment>
<accession>A0A9N9DC76</accession>
<gene>
    <name evidence="2" type="ORF">AMORRO_LOCUS9245</name>
</gene>
<dbReference type="AlphaFoldDB" id="A0A9N9DC76"/>
<proteinExistence type="predicted"/>
<dbReference type="CDD" id="cd06532">
    <property type="entry name" value="Glyco_transf_25"/>
    <property type="match status" value="1"/>
</dbReference>
<evidence type="ECO:0000313" key="2">
    <source>
        <dbReference type="EMBL" id="CAG8634534.1"/>
    </source>
</evidence>
<evidence type="ECO:0000313" key="3">
    <source>
        <dbReference type="Proteomes" id="UP000789342"/>
    </source>
</evidence>